<accession>A0A176Y758</accession>
<comment type="caution">
    <text evidence="1">The sequence shown here is derived from an EMBL/GenBank/DDBJ whole genome shotgun (WGS) entry which is preliminary data.</text>
</comment>
<dbReference type="EMBL" id="LUUB01000129">
    <property type="protein sequence ID" value="OAE96758.1"/>
    <property type="molecule type" value="Genomic_DNA"/>
</dbReference>
<keyword evidence="2" id="KW-1185">Reference proteome</keyword>
<evidence type="ECO:0000313" key="1">
    <source>
        <dbReference type="EMBL" id="OAE96758.1"/>
    </source>
</evidence>
<evidence type="ECO:0000313" key="2">
    <source>
        <dbReference type="Proteomes" id="UP000076959"/>
    </source>
</evidence>
<organism evidence="1 2">
    <name type="scientific">Bradyrhizobium centrolobii</name>
    <dbReference type="NCBI Taxonomy" id="1505087"/>
    <lineage>
        <taxon>Bacteria</taxon>
        <taxon>Pseudomonadati</taxon>
        <taxon>Pseudomonadota</taxon>
        <taxon>Alphaproteobacteria</taxon>
        <taxon>Hyphomicrobiales</taxon>
        <taxon>Nitrobacteraceae</taxon>
        <taxon>Bradyrhizobium</taxon>
    </lineage>
</organism>
<dbReference type="RefSeq" id="WP_063709065.1">
    <property type="nucleotide sequence ID" value="NZ_LUUB01000129.1"/>
</dbReference>
<dbReference type="AlphaFoldDB" id="A0A176Y758"/>
<proteinExistence type="predicted"/>
<sequence>MPADTYNSNLGLILQGTGNNNNWGAVINNSMIPTDRAIAGVATRGNTGGTLDLSSPRPGVRLHQNQRKLAFRRKSALSEDWCTSSHALGFSYDGMIDRK</sequence>
<dbReference type="Proteomes" id="UP000076959">
    <property type="component" value="Unassembled WGS sequence"/>
</dbReference>
<name>A0A176Y758_9BRAD</name>
<gene>
    <name evidence="1" type="ORF">AYJ54_36370</name>
</gene>
<reference evidence="1 2" key="1">
    <citation type="submission" date="2016-03" db="EMBL/GenBank/DDBJ databases">
        <title>Draft Genome Sequence of the Strain BR 10245 (Bradyrhizobium sp.) isolated from nodules of Centrolobium paraense.</title>
        <authorList>
            <person name="Simoes-Araujo J.L.Sr."/>
            <person name="Barauna A.C."/>
            <person name="Silva K."/>
            <person name="Zilli J.E."/>
        </authorList>
    </citation>
    <scope>NUCLEOTIDE SEQUENCE [LARGE SCALE GENOMIC DNA]</scope>
    <source>
        <strain evidence="1 2">BR 10245</strain>
    </source>
</reference>
<protein>
    <submittedName>
        <fullName evidence="1">Uncharacterized protein</fullName>
    </submittedName>
</protein>